<keyword evidence="2" id="KW-1133">Transmembrane helix</keyword>
<feature type="compositionally biased region" description="Low complexity" evidence="1">
    <location>
        <begin position="199"/>
        <end position="209"/>
    </location>
</feature>
<dbReference type="EMBL" id="CAAALY010252680">
    <property type="protein sequence ID" value="VEL36596.1"/>
    <property type="molecule type" value="Genomic_DNA"/>
</dbReference>
<proteinExistence type="predicted"/>
<gene>
    <name evidence="3" type="ORF">PXEA_LOCUS30036</name>
</gene>
<evidence type="ECO:0000313" key="3">
    <source>
        <dbReference type="EMBL" id="VEL36596.1"/>
    </source>
</evidence>
<dbReference type="AlphaFoldDB" id="A0A448XHF7"/>
<evidence type="ECO:0000256" key="2">
    <source>
        <dbReference type="SAM" id="Phobius"/>
    </source>
</evidence>
<protein>
    <submittedName>
        <fullName evidence="3">Uncharacterized protein</fullName>
    </submittedName>
</protein>
<keyword evidence="4" id="KW-1185">Reference proteome</keyword>
<keyword evidence="2" id="KW-0472">Membrane</keyword>
<keyword evidence="2" id="KW-0812">Transmembrane</keyword>
<dbReference type="Proteomes" id="UP000784294">
    <property type="component" value="Unassembled WGS sequence"/>
</dbReference>
<sequence length="209" mass="23925">MSHEKSGAHRPGWWPTGARDERTVASSGHARGRETRVVSRRQLRLQFSIRSSSLSSFVGKLDSFFSFSSTHFSSSSPPTSASTFASILHALLLLFCVYCSFSAFYSSYSSFSSTFSNSIFNFFFCFQFLSFDTAFFCTASIGLQNCSLDTPPRLHLPSRKYHFCPKHLHPPLDHFPPHPTHHQPHHRNHPHQSHHSHNHTYYSQHHQND</sequence>
<evidence type="ECO:0000313" key="4">
    <source>
        <dbReference type="Proteomes" id="UP000784294"/>
    </source>
</evidence>
<feature type="compositionally biased region" description="Basic residues" evidence="1">
    <location>
        <begin position="179"/>
        <end position="198"/>
    </location>
</feature>
<comment type="caution">
    <text evidence="3">The sequence shown here is derived from an EMBL/GenBank/DDBJ whole genome shotgun (WGS) entry which is preliminary data.</text>
</comment>
<feature type="region of interest" description="Disordered" evidence="1">
    <location>
        <begin position="175"/>
        <end position="209"/>
    </location>
</feature>
<organism evidence="3 4">
    <name type="scientific">Protopolystoma xenopodis</name>
    <dbReference type="NCBI Taxonomy" id="117903"/>
    <lineage>
        <taxon>Eukaryota</taxon>
        <taxon>Metazoa</taxon>
        <taxon>Spiralia</taxon>
        <taxon>Lophotrochozoa</taxon>
        <taxon>Platyhelminthes</taxon>
        <taxon>Monogenea</taxon>
        <taxon>Polyopisthocotylea</taxon>
        <taxon>Polystomatidea</taxon>
        <taxon>Polystomatidae</taxon>
        <taxon>Protopolystoma</taxon>
    </lineage>
</organism>
<name>A0A448XHF7_9PLAT</name>
<feature type="transmembrane region" description="Helical" evidence="2">
    <location>
        <begin position="120"/>
        <end position="143"/>
    </location>
</feature>
<accession>A0A448XHF7</accession>
<evidence type="ECO:0000256" key="1">
    <source>
        <dbReference type="SAM" id="MobiDB-lite"/>
    </source>
</evidence>
<feature type="transmembrane region" description="Helical" evidence="2">
    <location>
        <begin position="87"/>
        <end position="108"/>
    </location>
</feature>
<feature type="region of interest" description="Disordered" evidence="1">
    <location>
        <begin position="1"/>
        <end position="33"/>
    </location>
</feature>
<reference evidence="3" key="1">
    <citation type="submission" date="2018-11" db="EMBL/GenBank/DDBJ databases">
        <authorList>
            <consortium name="Pathogen Informatics"/>
        </authorList>
    </citation>
    <scope>NUCLEOTIDE SEQUENCE</scope>
</reference>